<reference evidence="2 3" key="1">
    <citation type="submission" date="2016-10" db="EMBL/GenBank/DDBJ databases">
        <authorList>
            <person name="de Groot N.N."/>
        </authorList>
    </citation>
    <scope>NUCLEOTIDE SEQUENCE [LARGE SCALE GENOMIC DNA]</scope>
    <source>
        <strain evidence="2 3">CGMCC 4.5739</strain>
    </source>
</reference>
<feature type="region of interest" description="Disordered" evidence="1">
    <location>
        <begin position="50"/>
        <end position="75"/>
    </location>
</feature>
<evidence type="ECO:0000313" key="2">
    <source>
        <dbReference type="EMBL" id="SFC70403.1"/>
    </source>
</evidence>
<accession>A0A1I1LJ88</accession>
<evidence type="ECO:0000313" key="3">
    <source>
        <dbReference type="Proteomes" id="UP000199207"/>
    </source>
</evidence>
<dbReference type="AlphaFoldDB" id="A0A1I1LJ88"/>
<dbReference type="STRING" id="910347.SAMN05421773_105141"/>
<keyword evidence="3" id="KW-1185">Reference proteome</keyword>
<organism evidence="2 3">
    <name type="scientific">Streptomyces aidingensis</name>
    <dbReference type="NCBI Taxonomy" id="910347"/>
    <lineage>
        <taxon>Bacteria</taxon>
        <taxon>Bacillati</taxon>
        <taxon>Actinomycetota</taxon>
        <taxon>Actinomycetes</taxon>
        <taxon>Kitasatosporales</taxon>
        <taxon>Streptomycetaceae</taxon>
        <taxon>Streptomyces</taxon>
    </lineage>
</organism>
<evidence type="ECO:0008006" key="4">
    <source>
        <dbReference type="Google" id="ProtNLM"/>
    </source>
</evidence>
<evidence type="ECO:0000256" key="1">
    <source>
        <dbReference type="SAM" id="MobiDB-lite"/>
    </source>
</evidence>
<dbReference type="RefSeq" id="WP_093838718.1">
    <property type="nucleotide sequence ID" value="NZ_FOLM01000005.1"/>
</dbReference>
<dbReference type="Proteomes" id="UP000199207">
    <property type="component" value="Unassembled WGS sequence"/>
</dbReference>
<dbReference type="OrthoDB" id="3932808at2"/>
<proteinExistence type="predicted"/>
<gene>
    <name evidence="2" type="ORF">SAMN05421773_105141</name>
</gene>
<sequence length="649" mass="66310">MAAAVDVEQAEAAIAEHYPRLVRLGYLVLPPSLGRHRRVLTAHGLAQRALPRGRRRRRASGVPVQRGSGQPGTDPGYVYVRQQVLRGALAAGRPFPFGGLGIGRLHRPAPLLPQVWGLRVFPPSGGSEELTTERALAAASAQTRAAWALARLENLPDPAVRELLCGAGLTESEARGAVQAAQRLPAGEVPDPCSLRARPADLLRRRQFTRGGLVVGATLLALLAGMVLARPDGAGGETAAELAADPALLARAEPAAWQDAARLDFSVWPARGPAAEDTELLGRALDAWSAPGGNVQVSATPGSHTGPPPGSPQLLYAGTQDGVSLVLLHDGHRLVRYAEAGGAAALDFARTDGAQAAGASAVVLHRGEGTVQYLLAPWVTGAALGDLTAPDTEAEPLEVDRDGVAAPMATPAGRQECTDFPVLELVTDPAARVASGGGSGGSGAPPLVLADLGELTPALLTYGSPRTGPGQPLPEDGREVWARTACHLPSVAGGGVREVNSWEFARQPLPDGGGTASWVCTRAETWRGAGSQAMTQFQAPPGGEVAAGSPGAVTGRAESTAACGPRAPEVLGGVLWRSPESAWFVLAAGSEGVTAIRAEGEVTGGTGPAGEADGAPAEAGRRLVLPAQEGAAVELTAELADGGTLEVLK</sequence>
<dbReference type="EMBL" id="FOLM01000005">
    <property type="protein sequence ID" value="SFC70403.1"/>
    <property type="molecule type" value="Genomic_DNA"/>
</dbReference>
<name>A0A1I1LJ88_9ACTN</name>
<protein>
    <recommendedName>
        <fullName evidence="4">DNA-directed RNA polymerase specialized sigma subunit, sigma24 family</fullName>
    </recommendedName>
</protein>